<evidence type="ECO:0000256" key="2">
    <source>
        <dbReference type="ARBA" id="ARBA00022801"/>
    </source>
</evidence>
<dbReference type="Proteomes" id="UP000637002">
    <property type="component" value="Unassembled WGS sequence"/>
</dbReference>
<keyword evidence="2" id="KW-0378">Hydrolase</keyword>
<evidence type="ECO:0000256" key="1">
    <source>
        <dbReference type="ARBA" id="ARBA00022729"/>
    </source>
</evidence>
<dbReference type="PANTHER" id="PTHR43037">
    <property type="entry name" value="UNNAMED PRODUCT-RELATED"/>
    <property type="match status" value="1"/>
</dbReference>
<protein>
    <submittedName>
        <fullName evidence="3">LpqC, poly</fullName>
    </submittedName>
</protein>
<dbReference type="Gene3D" id="3.40.50.1820">
    <property type="entry name" value="alpha/beta hydrolase"/>
    <property type="match status" value="1"/>
</dbReference>
<dbReference type="SUPFAM" id="SSF53474">
    <property type="entry name" value="alpha/beta-Hydrolases"/>
    <property type="match status" value="2"/>
</dbReference>
<dbReference type="PANTHER" id="PTHR43037:SF1">
    <property type="entry name" value="BLL1128 PROTEIN"/>
    <property type="match status" value="1"/>
</dbReference>
<evidence type="ECO:0000313" key="3">
    <source>
        <dbReference type="EMBL" id="GGC56510.1"/>
    </source>
</evidence>
<dbReference type="GO" id="GO:0016787">
    <property type="term" value="F:hydrolase activity"/>
    <property type="evidence" value="ECO:0007669"/>
    <property type="project" value="UniProtKB-KW"/>
</dbReference>
<organism evidence="3 4">
    <name type="scientific">Chelatococcus reniformis</name>
    <dbReference type="NCBI Taxonomy" id="1494448"/>
    <lineage>
        <taxon>Bacteria</taxon>
        <taxon>Pseudomonadati</taxon>
        <taxon>Pseudomonadota</taxon>
        <taxon>Alphaproteobacteria</taxon>
        <taxon>Hyphomicrobiales</taxon>
        <taxon>Chelatococcaceae</taxon>
        <taxon>Chelatococcus</taxon>
    </lineage>
</organism>
<comment type="caution">
    <text evidence="3">The sequence shown here is derived from an EMBL/GenBank/DDBJ whole genome shotgun (WGS) entry which is preliminary data.</text>
</comment>
<proteinExistence type="predicted"/>
<dbReference type="InterPro" id="IPR010126">
    <property type="entry name" value="Esterase_phb"/>
</dbReference>
<keyword evidence="1" id="KW-0732">Signal</keyword>
<sequence length="328" mass="34568">MPPGLPPGAPLVVVLHGCTQDPATFDNCSGWSQVADEGQFALLYPEQQRSNNPNLCFNWFSPTHIRRQGGEAESILKMIDAFTARYGLDPNRTFVTGLSAGGAMAMVMLATYPERFAGGATCAGLPYGAASTMPEAFDRMRGHGLPDAAALTQYVRKASSHRGPWPKLSIWQGSGDQTVSPSNAEAIIEQWRGLHAASPSPNPGMIDGCVRRSWVDVNGREVIEAMIVPGMAHGLALNTVGPGSCGASGPYMIDVGVSSTRHTAGFWGIAPETVADGRRRMPAAASPSMLTAHVSDRPLLHPTAPAALAGGRIGEIIENALRSAGLMK</sequence>
<accession>A0A916U157</accession>
<evidence type="ECO:0000313" key="4">
    <source>
        <dbReference type="Proteomes" id="UP000637002"/>
    </source>
</evidence>
<dbReference type="InterPro" id="IPR029058">
    <property type="entry name" value="AB_hydrolase_fold"/>
</dbReference>
<reference evidence="3" key="1">
    <citation type="journal article" date="2014" name="Int. J. Syst. Evol. Microbiol.">
        <title>Complete genome sequence of Corynebacterium casei LMG S-19264T (=DSM 44701T), isolated from a smear-ripened cheese.</title>
        <authorList>
            <consortium name="US DOE Joint Genome Institute (JGI-PGF)"/>
            <person name="Walter F."/>
            <person name="Albersmeier A."/>
            <person name="Kalinowski J."/>
            <person name="Ruckert C."/>
        </authorList>
    </citation>
    <scope>NUCLEOTIDE SEQUENCE</scope>
    <source>
        <strain evidence="3">CGMCC 1.12919</strain>
    </source>
</reference>
<dbReference type="AlphaFoldDB" id="A0A916U157"/>
<dbReference type="InterPro" id="IPR050955">
    <property type="entry name" value="Plant_Biomass_Hydrol_Est"/>
</dbReference>
<reference evidence="3" key="2">
    <citation type="submission" date="2020-09" db="EMBL/GenBank/DDBJ databases">
        <authorList>
            <person name="Sun Q."/>
            <person name="Zhou Y."/>
        </authorList>
    </citation>
    <scope>NUCLEOTIDE SEQUENCE</scope>
    <source>
        <strain evidence="3">CGMCC 1.12919</strain>
    </source>
</reference>
<gene>
    <name evidence="3" type="ORF">GCM10010994_14300</name>
</gene>
<dbReference type="NCBIfam" id="TIGR01840">
    <property type="entry name" value="esterase_phb"/>
    <property type="match status" value="1"/>
</dbReference>
<dbReference type="Pfam" id="PF10503">
    <property type="entry name" value="Esterase_PHB"/>
    <property type="match status" value="1"/>
</dbReference>
<name>A0A916U157_9HYPH</name>
<dbReference type="GO" id="GO:0005576">
    <property type="term" value="C:extracellular region"/>
    <property type="evidence" value="ECO:0007669"/>
    <property type="project" value="InterPro"/>
</dbReference>
<keyword evidence="4" id="KW-1185">Reference proteome</keyword>
<dbReference type="EMBL" id="BMGG01000002">
    <property type="protein sequence ID" value="GGC56510.1"/>
    <property type="molecule type" value="Genomic_DNA"/>
</dbReference>